<comment type="similarity">
    <text evidence="2 16">Belongs to the glycosyltransferase 43 family.</text>
</comment>
<comment type="cofactor">
    <cofactor evidence="14 16">
        <name>Mn(2+)</name>
        <dbReference type="ChEBI" id="CHEBI:29035"/>
    </cofactor>
</comment>
<dbReference type="PANTHER" id="PTHR10896">
    <property type="entry name" value="GALACTOSYLGALACTOSYLXYLOSYLPROTEIN 3-BETA-GLUCURONOSYLTRANSFERASE BETA-1,3-GLUCURONYLTRANSFERASE"/>
    <property type="match status" value="1"/>
</dbReference>
<evidence type="ECO:0000256" key="12">
    <source>
        <dbReference type="ARBA" id="ARBA00047979"/>
    </source>
</evidence>
<evidence type="ECO:0000256" key="16">
    <source>
        <dbReference type="RuleBase" id="RU363127"/>
    </source>
</evidence>
<comment type="subcellular location">
    <subcellularLocation>
        <location evidence="16">Golgi apparatus membrane</location>
        <topology evidence="16">Single-pass type II membrane protein</topology>
    </subcellularLocation>
    <subcellularLocation>
        <location evidence="1">Membrane</location>
        <topology evidence="1">Single-pass type II membrane protein</topology>
    </subcellularLocation>
</comment>
<evidence type="ECO:0000313" key="18">
    <source>
        <dbReference type="Proteomes" id="UP001608902"/>
    </source>
</evidence>
<evidence type="ECO:0000256" key="1">
    <source>
        <dbReference type="ARBA" id="ARBA00004606"/>
    </source>
</evidence>
<dbReference type="PANTHER" id="PTHR10896:SF65">
    <property type="entry name" value="GALACTOSYLGALACTOSYLXYLOSYLPROTEIN 3-BETA-GLUCURONOSYLTRANSFERASE 3"/>
    <property type="match status" value="1"/>
</dbReference>
<dbReference type="Proteomes" id="UP001608902">
    <property type="component" value="Unassembled WGS sequence"/>
</dbReference>
<dbReference type="GO" id="GO:0009101">
    <property type="term" value="P:glycoprotein biosynthetic process"/>
    <property type="evidence" value="ECO:0007669"/>
    <property type="project" value="UniProtKB-ARBA"/>
</dbReference>
<organism evidence="17 18">
    <name type="scientific">Gnathostoma spinigerum</name>
    <dbReference type="NCBI Taxonomy" id="75299"/>
    <lineage>
        <taxon>Eukaryota</taxon>
        <taxon>Metazoa</taxon>
        <taxon>Ecdysozoa</taxon>
        <taxon>Nematoda</taxon>
        <taxon>Chromadorea</taxon>
        <taxon>Rhabditida</taxon>
        <taxon>Spirurina</taxon>
        <taxon>Gnathostomatomorpha</taxon>
        <taxon>Gnathostomatoidea</taxon>
        <taxon>Gnathostomatidae</taxon>
        <taxon>Gnathostoma</taxon>
    </lineage>
</organism>
<evidence type="ECO:0000256" key="8">
    <source>
        <dbReference type="ARBA" id="ARBA00022989"/>
    </source>
</evidence>
<protein>
    <recommendedName>
        <fullName evidence="3 16">Galactosylgalactosylxylosylprotein 3-beta-glucuronosyltransferase</fullName>
        <ecNumber evidence="3 16">2.4.1.135</ecNumber>
    </recommendedName>
</protein>
<keyword evidence="11 14" id="KW-0464">Manganese</keyword>
<evidence type="ECO:0000256" key="15">
    <source>
        <dbReference type="PIRSR" id="PIRSR605027-4"/>
    </source>
</evidence>
<dbReference type="GO" id="GO:0015018">
    <property type="term" value="F:galactosylgalactosylxylosylprotein 3-beta-glucuronosyltransferase activity"/>
    <property type="evidence" value="ECO:0007669"/>
    <property type="project" value="UniProtKB-UniRule"/>
</dbReference>
<keyword evidence="4 16" id="KW-0808">Transferase</keyword>
<dbReference type="GO" id="GO:0046872">
    <property type="term" value="F:metal ion binding"/>
    <property type="evidence" value="ECO:0007669"/>
    <property type="project" value="UniProtKB-KW"/>
</dbReference>
<dbReference type="CDD" id="cd00218">
    <property type="entry name" value="GlcAT-I"/>
    <property type="match status" value="1"/>
</dbReference>
<evidence type="ECO:0000256" key="3">
    <source>
        <dbReference type="ARBA" id="ARBA00012641"/>
    </source>
</evidence>
<dbReference type="InterPro" id="IPR029044">
    <property type="entry name" value="Nucleotide-diphossugar_trans"/>
</dbReference>
<dbReference type="Gene3D" id="3.90.550.10">
    <property type="entry name" value="Spore Coat Polysaccharide Biosynthesis Protein SpsA, Chain A"/>
    <property type="match status" value="1"/>
</dbReference>
<feature type="active site" description="Proton donor/acceptor" evidence="13">
    <location>
        <position position="288"/>
    </location>
</feature>
<keyword evidence="7 16" id="KW-0735">Signal-anchor</keyword>
<evidence type="ECO:0000256" key="9">
    <source>
        <dbReference type="ARBA" id="ARBA00023136"/>
    </source>
</evidence>
<feature type="binding site" evidence="14">
    <location>
        <position position="203"/>
    </location>
    <ligand>
        <name>Mn(2+)</name>
        <dbReference type="ChEBI" id="CHEBI:29035"/>
    </ligand>
</feature>
<dbReference type="Pfam" id="PF03360">
    <property type="entry name" value="Glyco_transf_43"/>
    <property type="match status" value="1"/>
</dbReference>
<evidence type="ECO:0000256" key="7">
    <source>
        <dbReference type="ARBA" id="ARBA00022968"/>
    </source>
</evidence>
<proteinExistence type="inferred from homology"/>
<accession>A0ABD6E5W4</accession>
<evidence type="ECO:0000256" key="14">
    <source>
        <dbReference type="PIRSR" id="PIRSR605027-3"/>
    </source>
</evidence>
<comment type="caution">
    <text evidence="17">The sequence shown here is derived from an EMBL/GenBank/DDBJ whole genome shotgun (WGS) entry which is preliminary data.</text>
</comment>
<evidence type="ECO:0000256" key="11">
    <source>
        <dbReference type="ARBA" id="ARBA00023211"/>
    </source>
</evidence>
<keyword evidence="8 16" id="KW-1133">Transmembrane helix</keyword>
<comment type="catalytic activity">
    <reaction evidence="12 16">
        <text>3-O-(beta-D-galactosyl-(1-&gt;3)-beta-D-galactosyl-(1-&gt;4)-beta-D-xylosyl)-L-seryl-[protein] + UDP-alpha-D-glucuronate = 3-O-(beta-D-GlcA-(1-&gt;3)-beta-D-Gal-(1-&gt;3)-beta-D-Gal-(1-&gt;4)-beta-D-Xyl)-L-seryl-[protein] + UDP + H(+)</text>
        <dbReference type="Rhea" id="RHEA:24168"/>
        <dbReference type="Rhea" id="RHEA-COMP:12571"/>
        <dbReference type="Rhea" id="RHEA-COMP:12573"/>
        <dbReference type="ChEBI" id="CHEBI:15378"/>
        <dbReference type="ChEBI" id="CHEBI:58052"/>
        <dbReference type="ChEBI" id="CHEBI:58223"/>
        <dbReference type="ChEBI" id="CHEBI:132090"/>
        <dbReference type="ChEBI" id="CHEBI:132093"/>
        <dbReference type="EC" id="2.4.1.135"/>
    </reaction>
</comment>
<dbReference type="EC" id="2.4.1.135" evidence="3 16"/>
<dbReference type="GO" id="GO:0000139">
    <property type="term" value="C:Golgi membrane"/>
    <property type="evidence" value="ECO:0007669"/>
    <property type="project" value="UniProtKB-SubCell"/>
</dbReference>
<dbReference type="InterPro" id="IPR005027">
    <property type="entry name" value="Glyco_trans_43"/>
</dbReference>
<feature type="site" description="Interaction with galactose moiety of substrate glycoprotein" evidence="15">
    <location>
        <position position="234"/>
    </location>
</feature>
<feature type="transmembrane region" description="Helical" evidence="16">
    <location>
        <begin position="6"/>
        <end position="26"/>
    </location>
</feature>
<evidence type="ECO:0000256" key="2">
    <source>
        <dbReference type="ARBA" id="ARBA00007706"/>
    </source>
</evidence>
<evidence type="ECO:0000256" key="10">
    <source>
        <dbReference type="ARBA" id="ARBA00023180"/>
    </source>
</evidence>
<comment type="pathway">
    <text evidence="16">Protein modification; protein glycosylation.</text>
</comment>
<keyword evidence="10" id="KW-0325">Glycoprotein</keyword>
<keyword evidence="18" id="KW-1185">Reference proteome</keyword>
<evidence type="ECO:0000256" key="5">
    <source>
        <dbReference type="ARBA" id="ARBA00022692"/>
    </source>
</evidence>
<dbReference type="SUPFAM" id="SSF53448">
    <property type="entry name" value="Nucleotide-diphospho-sugar transferases"/>
    <property type="match status" value="1"/>
</dbReference>
<evidence type="ECO:0000256" key="13">
    <source>
        <dbReference type="PIRSR" id="PIRSR605027-1"/>
    </source>
</evidence>
<dbReference type="AlphaFoldDB" id="A0ABD6E5W4"/>
<dbReference type="EMBL" id="JBGFUD010000911">
    <property type="protein sequence ID" value="MFH4975449.1"/>
    <property type="molecule type" value="Genomic_DNA"/>
</dbReference>
<evidence type="ECO:0000256" key="4">
    <source>
        <dbReference type="ARBA" id="ARBA00022679"/>
    </source>
</evidence>
<name>A0ABD6E5W4_9BILA</name>
<keyword evidence="5 16" id="KW-0812">Transmembrane</keyword>
<gene>
    <name evidence="17" type="ORF">AB6A40_002158</name>
</gene>
<reference evidence="17 18" key="1">
    <citation type="submission" date="2024-08" db="EMBL/GenBank/DDBJ databases">
        <title>Gnathostoma spinigerum genome.</title>
        <authorList>
            <person name="Gonzalez-Bertolin B."/>
            <person name="Monzon S."/>
            <person name="Zaballos A."/>
            <person name="Jimenez P."/>
            <person name="Dekumyoy P."/>
            <person name="Varona S."/>
            <person name="Cuesta I."/>
            <person name="Sumanam S."/>
            <person name="Adisakwattana P."/>
            <person name="Gasser R.B."/>
            <person name="Hernandez-Gonzalez A."/>
            <person name="Young N.D."/>
            <person name="Perteguer M.J."/>
        </authorList>
    </citation>
    <scope>NUCLEOTIDE SEQUENCE [LARGE SCALE GENOMIC DNA]</scope>
    <source>
        <strain evidence="17">AL3</strain>
        <tissue evidence="17">Liver</tissue>
    </source>
</reference>
<keyword evidence="16" id="KW-0333">Golgi apparatus</keyword>
<keyword evidence="6 14" id="KW-0479">Metal-binding</keyword>
<dbReference type="FunFam" id="3.90.550.10:FF:000044">
    <property type="entry name" value="Galactosylgalactosylxylosylprotein 3-beta-glucuronosyltransferase"/>
    <property type="match status" value="1"/>
</dbReference>
<sequence length="346" mass="39566">MIDQNLIFRVLCAVGLFFLVQVMFFWSKLGNLDDTKLTIEAEIEMLTRKRNGLQMKTWELEKDIHRLQLRLNQIEAQVHERIPLLQNHSNLSTIYFITPTYNRPARKADLTRLAQTLAHVPSILWIIVEDAEEISPAVAMIARQNGVPFVHLCAITPPKLKLNDTDPSWKLPKGVNQRNTALAWLRKNYGSHRSGVVYFGDDDNTYDLRLFEEIRATKQLGVWPVGLVGGLLVETPLVENGKVIGFNAVWKPKRPFPIDMAAFAVSLDLVNKMPDVVFSYDVPRGFQESHFLTSLGLQYVNATPMARNCSKVYVWHTRTEMPKLEKNERGKMTLKQLNDLERDAVG</sequence>
<evidence type="ECO:0000313" key="17">
    <source>
        <dbReference type="EMBL" id="MFH4975449.1"/>
    </source>
</evidence>
<keyword evidence="9 16" id="KW-0472">Membrane</keyword>
<evidence type="ECO:0000256" key="6">
    <source>
        <dbReference type="ARBA" id="ARBA00022723"/>
    </source>
</evidence>